<feature type="compositionally biased region" description="Pro residues" evidence="1">
    <location>
        <begin position="21"/>
        <end position="33"/>
    </location>
</feature>
<dbReference type="InParanoid" id="K1Q924"/>
<protein>
    <submittedName>
        <fullName evidence="2">Uncharacterized protein</fullName>
    </submittedName>
</protein>
<evidence type="ECO:0000313" key="2">
    <source>
        <dbReference type="EMBL" id="EKC25360.1"/>
    </source>
</evidence>
<accession>K1Q924</accession>
<dbReference type="EMBL" id="JH815992">
    <property type="protein sequence ID" value="EKC25360.1"/>
    <property type="molecule type" value="Genomic_DNA"/>
</dbReference>
<gene>
    <name evidence="2" type="ORF">CGI_10022360</name>
</gene>
<evidence type="ECO:0000256" key="1">
    <source>
        <dbReference type="SAM" id="MobiDB-lite"/>
    </source>
</evidence>
<feature type="region of interest" description="Disordered" evidence="1">
    <location>
        <begin position="254"/>
        <end position="278"/>
    </location>
</feature>
<feature type="compositionally biased region" description="Pro residues" evidence="1">
    <location>
        <begin position="62"/>
        <end position="71"/>
    </location>
</feature>
<dbReference type="AlphaFoldDB" id="K1Q924"/>
<reference evidence="2" key="1">
    <citation type="journal article" date="2012" name="Nature">
        <title>The oyster genome reveals stress adaptation and complexity of shell formation.</title>
        <authorList>
            <person name="Zhang G."/>
            <person name="Fang X."/>
            <person name="Guo X."/>
            <person name="Li L."/>
            <person name="Luo R."/>
            <person name="Xu F."/>
            <person name="Yang P."/>
            <person name="Zhang L."/>
            <person name="Wang X."/>
            <person name="Qi H."/>
            <person name="Xiong Z."/>
            <person name="Que H."/>
            <person name="Xie Y."/>
            <person name="Holland P.W."/>
            <person name="Paps J."/>
            <person name="Zhu Y."/>
            <person name="Wu F."/>
            <person name="Chen Y."/>
            <person name="Wang J."/>
            <person name="Peng C."/>
            <person name="Meng J."/>
            <person name="Yang L."/>
            <person name="Liu J."/>
            <person name="Wen B."/>
            <person name="Zhang N."/>
            <person name="Huang Z."/>
            <person name="Zhu Q."/>
            <person name="Feng Y."/>
            <person name="Mount A."/>
            <person name="Hedgecock D."/>
            <person name="Xu Z."/>
            <person name="Liu Y."/>
            <person name="Domazet-Loso T."/>
            <person name="Du Y."/>
            <person name="Sun X."/>
            <person name="Zhang S."/>
            <person name="Liu B."/>
            <person name="Cheng P."/>
            <person name="Jiang X."/>
            <person name="Li J."/>
            <person name="Fan D."/>
            <person name="Wang W."/>
            <person name="Fu W."/>
            <person name="Wang T."/>
            <person name="Wang B."/>
            <person name="Zhang J."/>
            <person name="Peng Z."/>
            <person name="Li Y."/>
            <person name="Li N."/>
            <person name="Wang J."/>
            <person name="Chen M."/>
            <person name="He Y."/>
            <person name="Tan F."/>
            <person name="Song X."/>
            <person name="Zheng Q."/>
            <person name="Huang R."/>
            <person name="Yang H."/>
            <person name="Du X."/>
            <person name="Chen L."/>
            <person name="Yang M."/>
            <person name="Gaffney P.M."/>
            <person name="Wang S."/>
            <person name="Luo L."/>
            <person name="She Z."/>
            <person name="Ming Y."/>
            <person name="Huang W."/>
            <person name="Zhang S."/>
            <person name="Huang B."/>
            <person name="Zhang Y."/>
            <person name="Qu T."/>
            <person name="Ni P."/>
            <person name="Miao G."/>
            <person name="Wang J."/>
            <person name="Wang Q."/>
            <person name="Steinberg C.E."/>
            <person name="Wang H."/>
            <person name="Li N."/>
            <person name="Qian L."/>
            <person name="Zhang G."/>
            <person name="Li Y."/>
            <person name="Yang H."/>
            <person name="Liu X."/>
            <person name="Wang J."/>
            <person name="Yin Y."/>
            <person name="Wang J."/>
        </authorList>
    </citation>
    <scope>NUCLEOTIDE SEQUENCE [LARGE SCALE GENOMIC DNA]</scope>
    <source>
        <strain evidence="2">05x7-T-G4-1.051#20</strain>
    </source>
</reference>
<sequence length="407" mass="41901">MKRPKKKSPSPPKAKYHAPATTPPPIPTTPPQKTPKKTPKKAPKKKSPKGSPKKSPSGNPQGGPPSYPPKRPQAHYVNIKSIQYPSNKVTVIGSQNEVHTVAGLRNNIKYQKSVLPAPAPNPSMKLLLNLLQKMIIKVNNKPAPTTTTTTTTTTTAPDTTTTTEATTTTTTAATTTTTEATTTTTTPEMTTPTTTTTTTPASTTPLPFPTYTVQPIDQKGLLMEVLLQHMIAQPSSGGATLDYVGQNGNHVSLNSASGSQASSLGSPSSSLLGSLGLSSQPSTGGSSLLSSLGLSSQSATGGSQANTNLGQQLGLGAGFGNSVALDVYAAALAKSTTPNPLLDPYQLSGLLSGPASGGAAQGAPADLTWLQNYIPQLALAKHGKVAVVNKLANKSKTKAFISKKLSV</sequence>
<name>K1Q924_MAGGI</name>
<feature type="compositionally biased region" description="Basic residues" evidence="1">
    <location>
        <begin position="34"/>
        <end position="52"/>
    </location>
</feature>
<proteinExistence type="predicted"/>
<organism evidence="2">
    <name type="scientific">Magallana gigas</name>
    <name type="common">Pacific oyster</name>
    <name type="synonym">Crassostrea gigas</name>
    <dbReference type="NCBI Taxonomy" id="29159"/>
    <lineage>
        <taxon>Eukaryota</taxon>
        <taxon>Metazoa</taxon>
        <taxon>Spiralia</taxon>
        <taxon>Lophotrochozoa</taxon>
        <taxon>Mollusca</taxon>
        <taxon>Bivalvia</taxon>
        <taxon>Autobranchia</taxon>
        <taxon>Pteriomorphia</taxon>
        <taxon>Ostreida</taxon>
        <taxon>Ostreoidea</taxon>
        <taxon>Ostreidae</taxon>
        <taxon>Magallana</taxon>
    </lineage>
</organism>
<dbReference type="HOGENOM" id="CLU_676609_0_0_1"/>
<feature type="region of interest" description="Disordered" evidence="1">
    <location>
        <begin position="1"/>
        <end position="73"/>
    </location>
</feature>
<feature type="region of interest" description="Disordered" evidence="1">
    <location>
        <begin position="144"/>
        <end position="208"/>
    </location>
</feature>
<feature type="compositionally biased region" description="Low complexity" evidence="1">
    <location>
        <begin position="255"/>
        <end position="278"/>
    </location>
</feature>
<feature type="compositionally biased region" description="Low complexity" evidence="1">
    <location>
        <begin position="144"/>
        <end position="205"/>
    </location>
</feature>